<feature type="compositionally biased region" description="Basic and acidic residues" evidence="1">
    <location>
        <begin position="674"/>
        <end position="684"/>
    </location>
</feature>
<dbReference type="AlphaFoldDB" id="A0A849KV42"/>
<dbReference type="SUPFAM" id="SSF103515">
    <property type="entry name" value="Autotransporter"/>
    <property type="match status" value="1"/>
</dbReference>
<dbReference type="GO" id="GO:0016020">
    <property type="term" value="C:membrane"/>
    <property type="evidence" value="ECO:0007669"/>
    <property type="project" value="InterPro"/>
</dbReference>
<sequence length="1023" mass="105981">MRSGTLAGTRGAPGWRYLCAMIVGLFALISGSLAAQSAPTANLINHVIYEDMPTRGAFWATGSGKLTYSIASNPMHGTVTLDPDSGTFLYIPVANFTGTDTFAYQVTDDTGSASNTVNITVLGQTPWVTSVTVPRPGYYKAGDELNFVVNFDDFISVTGAPVLPIFIGATVRHAVHASGNVSTNTLTFSYTIQPGDIDTDGISIGPAIVLNGGTIETSAGQPADLTLNNVGVTSGVLVSTIGPTAVISTSSLPSDTVQRFTVTFSEAVTGLTLNDFVLSPTGTVAATASNLVTSDNVVYAFDVHVTGSGSLSVRLPVGVVESKYGNPNNPSLTLMVSILQSSNADLQSLIPSTGALTPTFAPNTNAYTLNVANDVESISFIPSLADINAMAVVNGASTPNGTSSASIPLVVGSNTVTTTVTAQDGTTTKSYTVNVIRAQSGNAELVGLVPSAGSLDPAFSPSATTYALAVPTETSSLQLTPNSADPTATITVNGAAVASGSASSAFPLGIGNTTLTVVVIAQNGTTRSYTVNVTRAVSADATLASLVPSVGSLDPAFDKETLSYSVNVENGVESISFVPTVSEPSARVSVAGSNVASGSSSTPVGLGVGANTVSIVVTAASGANRSYTVVVSRAALVFPDPTLDPEVIGLLNAQTSAARRFAQVQTRNFQNRLEQLHDEGDRRKSSLGVRLGGQASDAAPVDPSDRSSSASATPNAALGYAPEKRNAFPGKAIGLKDPEQPAPALDPDLGPFAFWSSGFVNFGERDSGKLDLDYTLVGVSGGIDYRFSERFVAGFGVGYGRDRTDIGDNGTESRANAYSAAVYGSFKPLDNFFIDALVGGSILDFDSIRFITTDGSLTDGKRDGSQMFGSLTAAYEFRQETWLVSPYGRLEMSRSWLDGYAESGDSIYRLTYGDQTVDTVTGVVGLRANYAIDYTWGRLTPGVRAEYAHDFQGASRTAMGYSALGGLPYALDIEGESSDSGNVGLSLDFSFENAWTTGVEYQTGFGGSGARDHAFALRVGAKF</sequence>
<keyword evidence="4" id="KW-1185">Reference proteome</keyword>
<accession>A0A849KV42</accession>
<name>A0A849KV42_9HYPH</name>
<dbReference type="SUPFAM" id="SSF49313">
    <property type="entry name" value="Cadherin-like"/>
    <property type="match status" value="1"/>
</dbReference>
<gene>
    <name evidence="3" type="ORF">HKX02_17270</name>
</gene>
<protein>
    <submittedName>
        <fullName evidence="3">Autotransporter domain-containing protein</fullName>
    </submittedName>
</protein>
<dbReference type="SMART" id="SM00869">
    <property type="entry name" value="Autotransporter"/>
    <property type="match status" value="1"/>
</dbReference>
<dbReference type="InterPro" id="IPR025883">
    <property type="entry name" value="Cadherin-like_domain"/>
</dbReference>
<dbReference type="InterPro" id="IPR015919">
    <property type="entry name" value="Cadherin-like_sf"/>
</dbReference>
<dbReference type="InterPro" id="IPR005546">
    <property type="entry name" value="Autotransporte_beta"/>
</dbReference>
<evidence type="ECO:0000313" key="3">
    <source>
        <dbReference type="EMBL" id="NNU61988.1"/>
    </source>
</evidence>
<dbReference type="Gene3D" id="2.60.40.3440">
    <property type="match status" value="1"/>
</dbReference>
<dbReference type="Pfam" id="PF12733">
    <property type="entry name" value="Cadherin-like"/>
    <property type="match status" value="3"/>
</dbReference>
<dbReference type="Pfam" id="PF17963">
    <property type="entry name" value="Big_9"/>
    <property type="match status" value="1"/>
</dbReference>
<dbReference type="EMBL" id="JABFCY010000011">
    <property type="protein sequence ID" value="NNU61988.1"/>
    <property type="molecule type" value="Genomic_DNA"/>
</dbReference>
<dbReference type="Pfam" id="PF03797">
    <property type="entry name" value="Autotransporter"/>
    <property type="match status" value="1"/>
</dbReference>
<dbReference type="InterPro" id="IPR036709">
    <property type="entry name" value="Autotransporte_beta_dom_sf"/>
</dbReference>
<dbReference type="Gene3D" id="2.40.128.130">
    <property type="entry name" value="Autotransporter beta-domain"/>
    <property type="match status" value="1"/>
</dbReference>
<reference evidence="3 4" key="1">
    <citation type="submission" date="2020-05" db="EMBL/GenBank/DDBJ databases">
        <title>Draft Genome Sequence of Ochrobactrum soli Isolated from Stable Fly Gut.</title>
        <authorList>
            <person name="Pileggi M.T."/>
            <person name="Vazhakkala L.J."/>
            <person name="Wong C.N."/>
        </authorList>
    </citation>
    <scope>NUCLEOTIDE SEQUENCE [LARGE SCALE GENOMIC DNA]</scope>
    <source>
        <strain evidence="3 4">MTP-C0764</strain>
    </source>
</reference>
<evidence type="ECO:0000259" key="2">
    <source>
        <dbReference type="PROSITE" id="PS51208"/>
    </source>
</evidence>
<feature type="domain" description="Autotransporter" evidence="2">
    <location>
        <begin position="747"/>
        <end position="1023"/>
    </location>
</feature>
<proteinExistence type="predicted"/>
<organism evidence="3 4">
    <name type="scientific">Ochrobactrum soli</name>
    <dbReference type="NCBI Taxonomy" id="2448455"/>
    <lineage>
        <taxon>Bacteria</taxon>
        <taxon>Pseudomonadati</taxon>
        <taxon>Pseudomonadota</taxon>
        <taxon>Alphaproteobacteria</taxon>
        <taxon>Hyphomicrobiales</taxon>
        <taxon>Brucellaceae</taxon>
        <taxon>Brucella/Ochrobactrum group</taxon>
        <taxon>Ochrobactrum</taxon>
    </lineage>
</organism>
<evidence type="ECO:0000256" key="1">
    <source>
        <dbReference type="SAM" id="MobiDB-lite"/>
    </source>
</evidence>
<dbReference type="GO" id="GO:0005509">
    <property type="term" value="F:calcium ion binding"/>
    <property type="evidence" value="ECO:0007669"/>
    <property type="project" value="InterPro"/>
</dbReference>
<dbReference type="PROSITE" id="PS51208">
    <property type="entry name" value="AUTOTRANSPORTER"/>
    <property type="match status" value="1"/>
</dbReference>
<evidence type="ECO:0000313" key="4">
    <source>
        <dbReference type="Proteomes" id="UP000574931"/>
    </source>
</evidence>
<comment type="caution">
    <text evidence="3">The sequence shown here is derived from an EMBL/GenBank/DDBJ whole genome shotgun (WGS) entry which is preliminary data.</text>
</comment>
<dbReference type="Proteomes" id="UP000574931">
    <property type="component" value="Unassembled WGS sequence"/>
</dbReference>
<feature type="region of interest" description="Disordered" evidence="1">
    <location>
        <begin position="674"/>
        <end position="721"/>
    </location>
</feature>